<accession>A0ABD3R8B2</accession>
<evidence type="ECO:0000313" key="1">
    <source>
        <dbReference type="EMBL" id="KAL3808627.1"/>
    </source>
</evidence>
<comment type="caution">
    <text evidence="1">The sequence shown here is derived from an EMBL/GenBank/DDBJ whole genome shotgun (WGS) entry which is preliminary data.</text>
</comment>
<gene>
    <name evidence="1" type="ORF">ACHAXA_009008</name>
</gene>
<dbReference type="AlphaFoldDB" id="A0ABD3R8B2"/>
<protein>
    <submittedName>
        <fullName evidence="1">Uncharacterized protein</fullName>
    </submittedName>
</protein>
<organism evidence="1 2">
    <name type="scientific">Cyclostephanos tholiformis</name>
    <dbReference type="NCBI Taxonomy" id="382380"/>
    <lineage>
        <taxon>Eukaryota</taxon>
        <taxon>Sar</taxon>
        <taxon>Stramenopiles</taxon>
        <taxon>Ochrophyta</taxon>
        <taxon>Bacillariophyta</taxon>
        <taxon>Coscinodiscophyceae</taxon>
        <taxon>Thalassiosirophycidae</taxon>
        <taxon>Stephanodiscales</taxon>
        <taxon>Stephanodiscaceae</taxon>
        <taxon>Cyclostephanos</taxon>
    </lineage>
</organism>
<proteinExistence type="predicted"/>
<evidence type="ECO:0000313" key="2">
    <source>
        <dbReference type="Proteomes" id="UP001530377"/>
    </source>
</evidence>
<keyword evidence="2" id="KW-1185">Reference proteome</keyword>
<reference evidence="1 2" key="1">
    <citation type="submission" date="2024-10" db="EMBL/GenBank/DDBJ databases">
        <title>Updated reference genomes for cyclostephanoid diatoms.</title>
        <authorList>
            <person name="Roberts W.R."/>
            <person name="Alverson A.J."/>
        </authorList>
    </citation>
    <scope>NUCLEOTIDE SEQUENCE [LARGE SCALE GENOMIC DNA]</scope>
    <source>
        <strain evidence="1 2">AJA228-03</strain>
    </source>
</reference>
<dbReference type="EMBL" id="JALLPB020000484">
    <property type="protein sequence ID" value="KAL3808627.1"/>
    <property type="molecule type" value="Genomic_DNA"/>
</dbReference>
<sequence length="62" mass="6810">MDKGATGLDAVDLDTHTDLDGDTVNIDVKDTNNDFGDADYFDDLGDDAELEDLENFLKQSLK</sequence>
<name>A0ABD3R8B2_9STRA</name>
<dbReference type="Proteomes" id="UP001530377">
    <property type="component" value="Unassembled WGS sequence"/>
</dbReference>